<evidence type="ECO:0000313" key="3">
    <source>
        <dbReference type="Proteomes" id="UP000510647"/>
    </source>
</evidence>
<dbReference type="PANTHER" id="PTHR11200:SF275">
    <property type="entry name" value="LD06095P"/>
    <property type="match status" value="1"/>
</dbReference>
<dbReference type="Gene3D" id="3.60.10.10">
    <property type="entry name" value="Endonuclease/exonuclease/phosphatase"/>
    <property type="match status" value="1"/>
</dbReference>
<sequence length="369" mass="41545">MSSRWKVYVTTLNCAKKFPFSSGNEISAILREVLPESFEHDIYAIGSQELMSIWEASFPNLAEGLFANVSDAIATYVNLKSSVRKFRLVGTVISGAIGLVVLADERFKIEKVTTSGFRCGLFNSSLKGAASLCCSLTTADDVQDTFTFICSHLNANEGVKNAELRVSNYESIMSSCATDFRMTSFRKCHIFYFGDLNFRVKGWQDMATDYSNAQVLNNLQKNHDELNKLRESNLVLRGFDEPPINFPPSYKYLISTQSTFDTRKTPSWCDRILFRHYSPETFKICSYRSIERTSHLQFTDHQGIVLDMEVPSNFSAPPLDITASITSANQLLVGNVIDTIIGYVGWGIAKKLHYWIAIILGLLIIYKLL</sequence>
<keyword evidence="3" id="KW-1185">Reference proteome</keyword>
<dbReference type="AlphaFoldDB" id="A0A7H9HT81"/>
<proteinExistence type="predicted"/>
<dbReference type="InterPro" id="IPR046985">
    <property type="entry name" value="IP5"/>
</dbReference>
<protein>
    <recommendedName>
        <fullName evidence="1">Inositol polyphosphate-related phosphatase domain-containing protein</fullName>
    </recommendedName>
</protein>
<dbReference type="Proteomes" id="UP000510647">
    <property type="component" value="Chromosome 4"/>
</dbReference>
<reference evidence="2 3" key="1">
    <citation type="submission" date="2020-06" db="EMBL/GenBank/DDBJ databases">
        <title>The yeast mating-type switching endonuclease HO is a domesticated member of an unorthodox homing genetic element family.</title>
        <authorList>
            <person name="Coughlan A.Y."/>
            <person name="Lombardi L."/>
            <person name="Braun-Galleani S."/>
            <person name="Martos A.R."/>
            <person name="Galeote V."/>
            <person name="Bigey F."/>
            <person name="Dequin S."/>
            <person name="Byrne K.P."/>
            <person name="Wolfe K.H."/>
        </authorList>
    </citation>
    <scope>NUCLEOTIDE SEQUENCE [LARGE SCALE GENOMIC DNA]</scope>
    <source>
        <strain evidence="2 3">CBS2947</strain>
    </source>
</reference>
<evidence type="ECO:0000259" key="1">
    <source>
        <dbReference type="SMART" id="SM00128"/>
    </source>
</evidence>
<gene>
    <name evidence="2" type="ORF">HG537_0D03170</name>
</gene>
<dbReference type="GO" id="GO:0046856">
    <property type="term" value="P:phosphatidylinositol dephosphorylation"/>
    <property type="evidence" value="ECO:0007669"/>
    <property type="project" value="InterPro"/>
</dbReference>
<feature type="domain" description="Inositol polyphosphate-related phosphatase" evidence="1">
    <location>
        <begin position="3"/>
        <end position="316"/>
    </location>
</feature>
<organism evidence="2 3">
    <name type="scientific">Torulaspora globosa</name>
    <dbReference type="NCBI Taxonomy" id="48254"/>
    <lineage>
        <taxon>Eukaryota</taxon>
        <taxon>Fungi</taxon>
        <taxon>Dikarya</taxon>
        <taxon>Ascomycota</taxon>
        <taxon>Saccharomycotina</taxon>
        <taxon>Saccharomycetes</taxon>
        <taxon>Saccharomycetales</taxon>
        <taxon>Saccharomycetaceae</taxon>
        <taxon>Torulaspora</taxon>
    </lineage>
</organism>
<accession>A0A7H9HT81</accession>
<dbReference type="InterPro" id="IPR000300">
    <property type="entry name" value="IPPc"/>
</dbReference>
<dbReference type="SUPFAM" id="SSF56219">
    <property type="entry name" value="DNase I-like"/>
    <property type="match status" value="1"/>
</dbReference>
<dbReference type="EMBL" id="CP059270">
    <property type="protein sequence ID" value="QLQ80316.1"/>
    <property type="molecule type" value="Genomic_DNA"/>
</dbReference>
<dbReference type="GO" id="GO:0004439">
    <property type="term" value="F:phosphatidylinositol-4,5-bisphosphate 5-phosphatase activity"/>
    <property type="evidence" value="ECO:0007669"/>
    <property type="project" value="TreeGrafter"/>
</dbReference>
<dbReference type="OrthoDB" id="62798at2759"/>
<evidence type="ECO:0000313" key="2">
    <source>
        <dbReference type="EMBL" id="QLQ80316.1"/>
    </source>
</evidence>
<dbReference type="Pfam" id="PF22669">
    <property type="entry name" value="Exo_endo_phos2"/>
    <property type="match status" value="1"/>
</dbReference>
<name>A0A7H9HT81_9SACH</name>
<dbReference type="SMART" id="SM00128">
    <property type="entry name" value="IPPc"/>
    <property type="match status" value="1"/>
</dbReference>
<dbReference type="InterPro" id="IPR036691">
    <property type="entry name" value="Endo/exonu/phosph_ase_sf"/>
</dbReference>
<dbReference type="PANTHER" id="PTHR11200">
    <property type="entry name" value="INOSITOL 5-PHOSPHATASE"/>
    <property type="match status" value="1"/>
</dbReference>